<organism evidence="4 5">
    <name type="scientific">Thermosulfuriphilus ammonigenes</name>
    <dbReference type="NCBI Taxonomy" id="1936021"/>
    <lineage>
        <taxon>Bacteria</taxon>
        <taxon>Pseudomonadati</taxon>
        <taxon>Thermodesulfobacteriota</taxon>
        <taxon>Thermodesulfobacteria</taxon>
        <taxon>Thermodesulfobacteriales</taxon>
        <taxon>Thermodesulfobacteriaceae</taxon>
        <taxon>Thermosulfuriphilus</taxon>
    </lineage>
</organism>
<feature type="domain" description="Radical SAM core" evidence="3">
    <location>
        <begin position="11"/>
        <end position="247"/>
    </location>
</feature>
<dbReference type="InterPro" id="IPR006638">
    <property type="entry name" value="Elp3/MiaA/NifB-like_rSAM"/>
</dbReference>
<accession>A0A6G7PVI3</accession>
<dbReference type="SMART" id="SM00729">
    <property type="entry name" value="Elp3"/>
    <property type="match status" value="1"/>
</dbReference>
<dbReference type="GO" id="GO:0005737">
    <property type="term" value="C:cytoplasm"/>
    <property type="evidence" value="ECO:0007669"/>
    <property type="project" value="UniProtKB-SubCell"/>
</dbReference>
<protein>
    <recommendedName>
        <fullName evidence="2">Heme chaperone HemW</fullName>
    </recommendedName>
</protein>
<evidence type="ECO:0000256" key="2">
    <source>
        <dbReference type="RuleBase" id="RU364116"/>
    </source>
</evidence>
<dbReference type="GO" id="GO:0004109">
    <property type="term" value="F:coproporphyrinogen oxidase activity"/>
    <property type="evidence" value="ECO:0007669"/>
    <property type="project" value="InterPro"/>
</dbReference>
<evidence type="ECO:0000313" key="4">
    <source>
        <dbReference type="EMBL" id="QIJ71458.1"/>
    </source>
</evidence>
<dbReference type="InterPro" id="IPR007197">
    <property type="entry name" value="rSAM"/>
</dbReference>
<dbReference type="InterPro" id="IPR034505">
    <property type="entry name" value="Coproporphyrinogen-III_oxidase"/>
</dbReference>
<dbReference type="SUPFAM" id="SSF102114">
    <property type="entry name" value="Radical SAM enzymes"/>
    <property type="match status" value="1"/>
</dbReference>
<comment type="subcellular location">
    <subcellularLocation>
        <location evidence="2">Cytoplasm</location>
    </subcellularLocation>
</comment>
<dbReference type="EMBL" id="CP048877">
    <property type="protein sequence ID" value="QIJ71458.1"/>
    <property type="molecule type" value="Genomic_DNA"/>
</dbReference>
<keyword evidence="2" id="KW-0411">Iron-sulfur</keyword>
<dbReference type="SFLD" id="SFLDF00288">
    <property type="entry name" value="HemN-like__clustered_with_nucl"/>
    <property type="match status" value="1"/>
</dbReference>
<dbReference type="AlphaFoldDB" id="A0A6G7PVI3"/>
<sequence length="389" mass="43949">MSFLSGTMPQAPPSQKAGIYIHIPFCRHKCPYCDFYSLPLKEASINLDEYVQALLKEWELRRPETEGLQFHSLYLGGGTPSLLSLRQIALIIDSLGPALTPKAEITLEANPETIDDIWLKGIRSLGVNRISLGIQSLSARGLEILRRHHGRRQALMAIEAARLAGFTNISVDIIFGWPGQRPQDLEAELHELLGLNPEHISCYELTIEEGTLFASWVKEGRIQPLGEESLTFFHLLVEEILTSGGFKRYEISNYALKGRECRHNLIYWENRPYLGLGAWAVSYLKGTRSQNPKLPLYLHYLASGHSPPRIEERLDLEATFRETTVLGLRLIKGISISELKGRFGIDPIHYYKTELEHLMAAGLIEIKRGRLRLTKQGRLLADEVGAYLV</sequence>
<dbReference type="PROSITE" id="PS51918">
    <property type="entry name" value="RADICAL_SAM"/>
    <property type="match status" value="1"/>
</dbReference>
<reference evidence="4 5" key="1">
    <citation type="submission" date="2020-02" db="EMBL/GenBank/DDBJ databases">
        <title>Genome analysis of Thermosulfuriphilus ammonigenes ST65T, an anaerobic thermophilic chemolithoautotrophic bacterium isolated from a deep-sea hydrothermal vent.</title>
        <authorList>
            <person name="Slobodkina G."/>
            <person name="Allioux M."/>
            <person name="Merkel A."/>
            <person name="Alain K."/>
            <person name="Jebbar M."/>
            <person name="Slobodkin A."/>
        </authorList>
    </citation>
    <scope>NUCLEOTIDE SEQUENCE [LARGE SCALE GENOMIC DNA]</scope>
    <source>
        <strain evidence="4 5">ST65</strain>
    </source>
</reference>
<dbReference type="InterPro" id="IPR010723">
    <property type="entry name" value="HemN_C"/>
</dbReference>
<dbReference type="InterPro" id="IPR023404">
    <property type="entry name" value="rSAM_horseshoe"/>
</dbReference>
<keyword evidence="2" id="KW-0949">S-adenosyl-L-methionine</keyword>
<keyword evidence="2" id="KW-0349">Heme</keyword>
<dbReference type="CDD" id="cd01335">
    <property type="entry name" value="Radical_SAM"/>
    <property type="match status" value="1"/>
</dbReference>
<name>A0A6G7PVI3_9BACT</name>
<dbReference type="Gene3D" id="3.80.30.20">
    <property type="entry name" value="tm_1862 like domain"/>
    <property type="match status" value="1"/>
</dbReference>
<dbReference type="InterPro" id="IPR004559">
    <property type="entry name" value="HemW-like"/>
</dbReference>
<dbReference type="SFLD" id="SFLDG01065">
    <property type="entry name" value="anaerobic_coproporphyrinogen-I"/>
    <property type="match status" value="2"/>
</dbReference>
<keyword evidence="5" id="KW-1185">Reference proteome</keyword>
<dbReference type="Pfam" id="PF04055">
    <property type="entry name" value="Radical_SAM"/>
    <property type="match status" value="1"/>
</dbReference>
<dbReference type="NCBIfam" id="TIGR00539">
    <property type="entry name" value="hemN_rel"/>
    <property type="match status" value="1"/>
</dbReference>
<comment type="function">
    <text evidence="2">Probably acts as a heme chaperone, transferring heme to an unknown acceptor. Binds one molecule of heme per monomer, possibly covalently. Binds 1 [4Fe-4S] cluster. The cluster is coordinated with 3 cysteines and an exchangeable S-adenosyl-L-methionine.</text>
</comment>
<gene>
    <name evidence="4" type="primary">hemW</name>
    <name evidence="4" type="ORF">G4V39_03835</name>
</gene>
<dbReference type="PANTHER" id="PTHR13932">
    <property type="entry name" value="COPROPORPHYRINIGEN III OXIDASE"/>
    <property type="match status" value="1"/>
</dbReference>
<dbReference type="GO" id="GO:0046872">
    <property type="term" value="F:metal ion binding"/>
    <property type="evidence" value="ECO:0007669"/>
    <property type="project" value="UniProtKB-UniRule"/>
</dbReference>
<keyword evidence="2" id="KW-0963">Cytoplasm</keyword>
<keyword evidence="2" id="KW-0004">4Fe-4S</keyword>
<evidence type="ECO:0000256" key="1">
    <source>
        <dbReference type="ARBA" id="ARBA00006100"/>
    </source>
</evidence>
<dbReference type="InterPro" id="IPR058240">
    <property type="entry name" value="rSAM_sf"/>
</dbReference>
<dbReference type="SFLD" id="SFLDF00562">
    <property type="entry name" value="HemN-like__clustered_with_heat"/>
    <property type="match status" value="1"/>
</dbReference>
<dbReference type="KEGG" id="tav:G4V39_03835"/>
<comment type="similarity">
    <text evidence="1">Belongs to the anaerobic coproporphyrinogen-III oxidase family. HemW subfamily.</text>
</comment>
<dbReference type="Pfam" id="PF06969">
    <property type="entry name" value="HemN_C"/>
    <property type="match status" value="1"/>
</dbReference>
<dbReference type="GO" id="GO:0006779">
    <property type="term" value="P:porphyrin-containing compound biosynthetic process"/>
    <property type="evidence" value="ECO:0007669"/>
    <property type="project" value="InterPro"/>
</dbReference>
<keyword evidence="2" id="KW-0408">Iron</keyword>
<evidence type="ECO:0000313" key="5">
    <source>
        <dbReference type="Proteomes" id="UP000502179"/>
    </source>
</evidence>
<keyword evidence="2" id="KW-0479">Metal-binding</keyword>
<dbReference type="Proteomes" id="UP000502179">
    <property type="component" value="Chromosome"/>
</dbReference>
<keyword evidence="2" id="KW-0143">Chaperone</keyword>
<proteinExistence type="inferred from homology"/>
<dbReference type="GO" id="GO:0051539">
    <property type="term" value="F:4 iron, 4 sulfur cluster binding"/>
    <property type="evidence" value="ECO:0007669"/>
    <property type="project" value="UniProtKB-UniRule"/>
</dbReference>
<dbReference type="PANTHER" id="PTHR13932:SF5">
    <property type="entry name" value="RADICAL S-ADENOSYL METHIONINE DOMAIN-CONTAINING PROTEIN 1, MITOCHONDRIAL"/>
    <property type="match status" value="1"/>
</dbReference>
<dbReference type="SFLD" id="SFLDS00029">
    <property type="entry name" value="Radical_SAM"/>
    <property type="match status" value="2"/>
</dbReference>
<evidence type="ECO:0000259" key="3">
    <source>
        <dbReference type="PROSITE" id="PS51918"/>
    </source>
</evidence>